<reference evidence="1 2" key="1">
    <citation type="submission" date="2016-10" db="EMBL/GenBank/DDBJ databases">
        <authorList>
            <person name="de Groot N.N."/>
        </authorList>
    </citation>
    <scope>NUCLEOTIDE SEQUENCE [LARGE SCALE GENOMIC DNA]</scope>
    <source>
        <strain evidence="1 2">DSM 2179</strain>
    </source>
</reference>
<dbReference type="Pfam" id="PF04392">
    <property type="entry name" value="ABC_sub_bind"/>
    <property type="match status" value="1"/>
</dbReference>
<dbReference type="InterPro" id="IPR007487">
    <property type="entry name" value="ABC_transpt-TYRBP-like"/>
</dbReference>
<sequence>MFHIGILQLTQNLDDAVRGFKQGLQNLGIQAKFTYLNADGKVEMLPGLAQKLVDSSVDLIFACSTPSAKAAQMITGEIPILFTPVFDPVSVKLVDSMQTPGANITGMSGMVQSQDKIALIQELLPTAKKIGVLYHTADGNTLIETNNFCAAAANLLTIKKVAIQTADEISLLEEILPSDIDALFLPIGRIVEENFSSIAYYADMLEIPIIASHAPNVVMGALGALVANHTALGLECAHQAKSILIDKKSIQDIPVGITKTPEILLNSFVADNLGIALTAELQKKAKEIYA</sequence>
<dbReference type="EMBL" id="FNZK01000005">
    <property type="protein sequence ID" value="SEJ26605.1"/>
    <property type="molecule type" value="Genomic_DNA"/>
</dbReference>
<dbReference type="PANTHER" id="PTHR35271">
    <property type="entry name" value="ABC TRANSPORTER, SUBSTRATE-BINDING LIPOPROTEIN-RELATED"/>
    <property type="match status" value="1"/>
</dbReference>
<dbReference type="CDD" id="cd06325">
    <property type="entry name" value="PBP1_ABC_unchar_transporter"/>
    <property type="match status" value="1"/>
</dbReference>
<dbReference type="InterPro" id="IPR028082">
    <property type="entry name" value="Peripla_BP_I"/>
</dbReference>
<gene>
    <name evidence="1" type="ORF">SAMN05660742_10551</name>
</gene>
<dbReference type="Gene3D" id="3.40.50.2300">
    <property type="match status" value="2"/>
</dbReference>
<dbReference type="PANTHER" id="PTHR35271:SF1">
    <property type="entry name" value="ABC TRANSPORTER, SUBSTRATE-BINDING LIPOPROTEIN"/>
    <property type="match status" value="1"/>
</dbReference>
<dbReference type="STRING" id="84035.SAMN05660742_10551"/>
<dbReference type="AlphaFoldDB" id="A0A1H6XPX8"/>
<proteinExistence type="predicted"/>
<name>A0A1H6XPX8_9FIRM</name>
<evidence type="ECO:0000313" key="2">
    <source>
        <dbReference type="Proteomes" id="UP000199662"/>
    </source>
</evidence>
<protein>
    <submittedName>
        <fullName evidence="1">Putative ABC transport system substrate-binding protein</fullName>
    </submittedName>
</protein>
<dbReference type="Proteomes" id="UP000199662">
    <property type="component" value="Unassembled WGS sequence"/>
</dbReference>
<dbReference type="SUPFAM" id="SSF53822">
    <property type="entry name" value="Periplasmic binding protein-like I"/>
    <property type="match status" value="1"/>
</dbReference>
<accession>A0A1H6XPX8</accession>
<evidence type="ECO:0000313" key="1">
    <source>
        <dbReference type="EMBL" id="SEJ26605.1"/>
    </source>
</evidence>
<keyword evidence="2" id="KW-1185">Reference proteome</keyword>
<dbReference type="RefSeq" id="WP_091830200.1">
    <property type="nucleotide sequence ID" value="NZ_FNZK01000005.1"/>
</dbReference>
<organism evidence="1 2">
    <name type="scientific">Propionispira arboris</name>
    <dbReference type="NCBI Taxonomy" id="84035"/>
    <lineage>
        <taxon>Bacteria</taxon>
        <taxon>Bacillati</taxon>
        <taxon>Bacillota</taxon>
        <taxon>Negativicutes</taxon>
        <taxon>Selenomonadales</taxon>
        <taxon>Selenomonadaceae</taxon>
        <taxon>Propionispira</taxon>
    </lineage>
</organism>